<dbReference type="InterPro" id="IPR036388">
    <property type="entry name" value="WH-like_DNA-bd_sf"/>
</dbReference>
<evidence type="ECO:0000313" key="9">
    <source>
        <dbReference type="EMBL" id="RON80695.1"/>
    </source>
</evidence>
<dbReference type="RefSeq" id="WP_123449838.1">
    <property type="nucleotide sequence ID" value="NZ_MOBX01000013.1"/>
</dbReference>
<dbReference type="GO" id="GO:0003700">
    <property type="term" value="F:DNA-binding transcription factor activity"/>
    <property type="evidence" value="ECO:0007669"/>
    <property type="project" value="InterPro"/>
</dbReference>
<evidence type="ECO:0000256" key="4">
    <source>
        <dbReference type="ARBA" id="ARBA00023163"/>
    </source>
</evidence>
<reference evidence="9 10" key="1">
    <citation type="submission" date="2016-10" db="EMBL/GenBank/DDBJ databases">
        <title>Comparative genome analysis of multiple Pseudomonas spp. focuses on biocontrol and plant growth promoting traits.</title>
        <authorList>
            <person name="Tao X.-Y."/>
            <person name="Taylor C.G."/>
        </authorList>
    </citation>
    <scope>NUCLEOTIDE SEQUENCE [LARGE SCALE GENOMIC DNA]</scope>
    <source>
        <strain evidence="9 10">28B5</strain>
    </source>
</reference>
<dbReference type="Pfam" id="PF22381">
    <property type="entry name" value="Staph_reg_Sar_Rot"/>
    <property type="match status" value="1"/>
</dbReference>
<sequence length="155" mass="17388">MHTNLIDAFNIFESVNKAMGQWIEEAVASQNLTLMDFRILDSLAQGTALTTEQCSQHLNIISSKIAQSIDKLEKSGFVQRRREKPDRRKVMLQLTDQGLEIYELALGALYGRWQNSLNNVGADVLHITALFAGSDLAPIAKLGKKLLQKIVEHRL</sequence>
<evidence type="ECO:0000256" key="6">
    <source>
        <dbReference type="ARBA" id="ARBA00047188"/>
    </source>
</evidence>
<dbReference type="InterPro" id="IPR000835">
    <property type="entry name" value="HTH_MarR-typ"/>
</dbReference>
<dbReference type="InterPro" id="IPR055166">
    <property type="entry name" value="Transc_reg_Sar_Rot_HTH"/>
</dbReference>
<dbReference type="EMBL" id="MOBX01000013">
    <property type="protein sequence ID" value="RON80695.1"/>
    <property type="molecule type" value="Genomic_DNA"/>
</dbReference>
<feature type="domain" description="HTH marR-type" evidence="8">
    <location>
        <begin position="5"/>
        <end position="148"/>
    </location>
</feature>
<dbReference type="PANTHER" id="PTHR42756:SF1">
    <property type="entry name" value="TRANSCRIPTIONAL REPRESSOR OF EMRAB OPERON"/>
    <property type="match status" value="1"/>
</dbReference>
<accession>A0A423MBQ9</accession>
<comment type="similarity">
    <text evidence="5">Belongs to the SarZ family.</text>
</comment>
<dbReference type="GO" id="GO:0003677">
    <property type="term" value="F:DNA binding"/>
    <property type="evidence" value="ECO:0007669"/>
    <property type="project" value="UniProtKB-KW"/>
</dbReference>
<gene>
    <name evidence="9" type="ORF">BK670_10855</name>
</gene>
<evidence type="ECO:0000256" key="3">
    <source>
        <dbReference type="ARBA" id="ARBA00023125"/>
    </source>
</evidence>
<dbReference type="SUPFAM" id="SSF46785">
    <property type="entry name" value="Winged helix' DNA-binding domain"/>
    <property type="match status" value="1"/>
</dbReference>
<evidence type="ECO:0000256" key="1">
    <source>
        <dbReference type="ARBA" id="ARBA00004496"/>
    </source>
</evidence>
<evidence type="ECO:0000259" key="8">
    <source>
        <dbReference type="PROSITE" id="PS50995"/>
    </source>
</evidence>
<keyword evidence="2" id="KW-0805">Transcription regulation</keyword>
<dbReference type="InterPro" id="IPR036390">
    <property type="entry name" value="WH_DNA-bd_sf"/>
</dbReference>
<keyword evidence="3" id="KW-0238">DNA-binding</keyword>
<dbReference type="PANTHER" id="PTHR42756">
    <property type="entry name" value="TRANSCRIPTIONAL REGULATOR, MARR"/>
    <property type="match status" value="1"/>
</dbReference>
<comment type="subcellular location">
    <subcellularLocation>
        <location evidence="1">Cytoplasm</location>
    </subcellularLocation>
</comment>
<dbReference type="Gene3D" id="1.10.10.10">
    <property type="entry name" value="Winged helix-like DNA-binding domain superfamily/Winged helix DNA-binding domain"/>
    <property type="match status" value="1"/>
</dbReference>
<evidence type="ECO:0000256" key="2">
    <source>
        <dbReference type="ARBA" id="ARBA00023015"/>
    </source>
</evidence>
<name>A0A423MBQ9_PSEFL</name>
<organism evidence="9 10">
    <name type="scientific">Pseudomonas fluorescens</name>
    <dbReference type="NCBI Taxonomy" id="294"/>
    <lineage>
        <taxon>Bacteria</taxon>
        <taxon>Pseudomonadati</taxon>
        <taxon>Pseudomonadota</taxon>
        <taxon>Gammaproteobacteria</taxon>
        <taxon>Pseudomonadales</taxon>
        <taxon>Pseudomonadaceae</taxon>
        <taxon>Pseudomonas</taxon>
    </lineage>
</organism>
<dbReference type="AlphaFoldDB" id="A0A423MBQ9"/>
<dbReference type="PROSITE" id="PS50995">
    <property type="entry name" value="HTH_MARR_2"/>
    <property type="match status" value="1"/>
</dbReference>
<protein>
    <recommendedName>
        <fullName evidence="6">HTH-type transcriptional regulator SarZ</fullName>
    </recommendedName>
    <alternativeName>
        <fullName evidence="7">Staphylococcal accessory regulator Z</fullName>
    </alternativeName>
</protein>
<dbReference type="Proteomes" id="UP000285378">
    <property type="component" value="Unassembled WGS sequence"/>
</dbReference>
<dbReference type="GO" id="GO:0005737">
    <property type="term" value="C:cytoplasm"/>
    <property type="evidence" value="ECO:0007669"/>
    <property type="project" value="UniProtKB-SubCell"/>
</dbReference>
<evidence type="ECO:0000313" key="10">
    <source>
        <dbReference type="Proteomes" id="UP000285378"/>
    </source>
</evidence>
<comment type="caution">
    <text evidence="9">The sequence shown here is derived from an EMBL/GenBank/DDBJ whole genome shotgun (WGS) entry which is preliminary data.</text>
</comment>
<evidence type="ECO:0000256" key="5">
    <source>
        <dbReference type="ARBA" id="ARBA00046337"/>
    </source>
</evidence>
<keyword evidence="4" id="KW-0804">Transcription</keyword>
<evidence type="ECO:0000256" key="7">
    <source>
        <dbReference type="ARBA" id="ARBA00047207"/>
    </source>
</evidence>
<dbReference type="SMART" id="SM00347">
    <property type="entry name" value="HTH_MARR"/>
    <property type="match status" value="1"/>
</dbReference>
<dbReference type="PRINTS" id="PR00598">
    <property type="entry name" value="HTHMARR"/>
</dbReference>
<dbReference type="OrthoDB" id="5522755at2"/>
<proteinExistence type="inferred from homology"/>